<reference evidence="1" key="1">
    <citation type="submission" date="2023-04" db="EMBL/GenBank/DDBJ databases">
        <title>Phytophthora fragariaefolia NBRC 109709.</title>
        <authorList>
            <person name="Ichikawa N."/>
            <person name="Sato H."/>
            <person name="Tonouchi N."/>
        </authorList>
    </citation>
    <scope>NUCLEOTIDE SEQUENCE</scope>
    <source>
        <strain evidence="1">NBRC 109709</strain>
    </source>
</reference>
<evidence type="ECO:0000313" key="2">
    <source>
        <dbReference type="Proteomes" id="UP001165121"/>
    </source>
</evidence>
<dbReference type="Proteomes" id="UP001165121">
    <property type="component" value="Unassembled WGS sequence"/>
</dbReference>
<keyword evidence="2" id="KW-1185">Reference proteome</keyword>
<protein>
    <submittedName>
        <fullName evidence="1">Unnamed protein product</fullName>
    </submittedName>
</protein>
<sequence length="226" mass="25776">MVHFVVQATDQQLEPAEIVCDFEAALMDSLQTQFPNAIVSGCLFHLKQAFRRTIKRYAIPEEECVIAMTRGVLDTLTVIDSTHIARGIKWVKREIKIRCAEVGVGYSALKYIEFWGYFDRTWIKGYPIEVWNVYGMNNELIARTNNPLERFNRELSSRFPTPHPSMASFVAVIKTMSAEYVRRVADVPRGCAPRFIREQIVLPPVVDTTSDNDEALPLPTSVEDSF</sequence>
<comment type="caution">
    <text evidence="1">The sequence shown here is derived from an EMBL/GenBank/DDBJ whole genome shotgun (WGS) entry which is preliminary data.</text>
</comment>
<proteinExistence type="predicted"/>
<name>A0A9W6Y0R4_9STRA</name>
<evidence type="ECO:0000313" key="1">
    <source>
        <dbReference type="EMBL" id="GMF50266.1"/>
    </source>
</evidence>
<gene>
    <name evidence="1" type="ORF">Pfra01_002002700</name>
</gene>
<dbReference type="OrthoDB" id="116650at2759"/>
<dbReference type="EMBL" id="BSXT01002667">
    <property type="protein sequence ID" value="GMF50266.1"/>
    <property type="molecule type" value="Genomic_DNA"/>
</dbReference>
<organism evidence="1 2">
    <name type="scientific">Phytophthora fragariaefolia</name>
    <dbReference type="NCBI Taxonomy" id="1490495"/>
    <lineage>
        <taxon>Eukaryota</taxon>
        <taxon>Sar</taxon>
        <taxon>Stramenopiles</taxon>
        <taxon>Oomycota</taxon>
        <taxon>Peronosporomycetes</taxon>
        <taxon>Peronosporales</taxon>
        <taxon>Peronosporaceae</taxon>
        <taxon>Phytophthora</taxon>
    </lineage>
</organism>
<accession>A0A9W6Y0R4</accession>
<dbReference type="AlphaFoldDB" id="A0A9W6Y0R4"/>